<dbReference type="GO" id="GO:0016787">
    <property type="term" value="F:hydrolase activity"/>
    <property type="evidence" value="ECO:0007669"/>
    <property type="project" value="UniProtKB-UniRule"/>
</dbReference>
<accession>A0A7Y4P4Q8</accession>
<sequence length="978" mass="112845">MLFNHLEKHPLTEKQCQACQSEALTTLVLAGAGTGKTSTLMGRIVYLWETGRALAHEVLPLAFAVDAANEVQQRVTQVAKKHFSGLDISSFNARTFHSLGWHIVQTVERKTPKLTIYQDEERLLDFLQQQFWHLVNTNENYRWWLFLYFTFCEGKQDEDASFAATREDSKQPVPQPCPLRSLHDDYVSNRTELVIANLLYLLGIPYIYGAHYKHNLYLSKPYQPYRCSFYLPQSDRYIEVEPCNTQAELPLKKDDLSKRDKKKNKGSQLGSRSGKVEREKREGLDNMSQREKWEKREGLFNIFSLFQQRRVDNFCFKFKRNRHCNNPRNIHQQYGTQCLFIKEPWGQYLFSLDNVLFRFDLSIPFSHSQGILGDLLEILQKLFIKLKGQGSIEEILKPYNISLCDLSLANLVRAEETFESTESSTKSKEAPQAMRCPVEAEEIFRQKQQHLLYTLLAPLWNAYAQELRQREELDFDDMIVKATKYIEQGYFQVPWKEVLVDEFQDISQARMHLIQAMRLQKPDLRLFCVGDDWQTIYQFAGSELVFIRYIERYLGETYKLSLDKTFRFHQGLCDISSKFVQQNPMQYRKRLTALREKKESVVLVALTGDEASNQARRIAEIQQMTGTKNIFNHDTTSTINAVSLLDRDTQRSSGAMDTARAVGVMDTTRAVGAMDTTRAVGAMDTTRAVGAIDSTRAAGALEEVVQRIVEDIQEKKSSSLVSCLFLARFHHDLPSEEQLHIWQQRYSFLSLRAATIHASKGTEADFVIVLNVNQGELGLPSAKQDKLSWVDTEVLVETGNLDSKRQFLKDVHNNKPLPQSLNNKRGTVDSNTSYEETSYHNTSHGDTFYGDTSYGDTSYEETSYHNASYDSPPLGKVFYDNASLGNAFCDNIIPFIENFPYAEERRVFYVALTRAKECVYLCYHPDKPSIFLTELQQYQALRQLSLSTRLHITSYWIRVKEMTRLQSSLDTVKKFFNG</sequence>
<proteinExistence type="predicted"/>
<evidence type="ECO:0000259" key="7">
    <source>
        <dbReference type="PROSITE" id="PS51198"/>
    </source>
</evidence>
<evidence type="ECO:0000256" key="3">
    <source>
        <dbReference type="ARBA" id="ARBA00022806"/>
    </source>
</evidence>
<comment type="caution">
    <text evidence="8">The sequence shown here is derived from an EMBL/GenBank/DDBJ whole genome shotgun (WGS) entry which is preliminary data.</text>
</comment>
<dbReference type="InterPro" id="IPR027417">
    <property type="entry name" value="P-loop_NTPase"/>
</dbReference>
<dbReference type="InterPro" id="IPR014016">
    <property type="entry name" value="UvrD-like_ATP-bd"/>
</dbReference>
<keyword evidence="4 5" id="KW-0067">ATP-binding</keyword>
<dbReference type="GO" id="GO:0043138">
    <property type="term" value="F:3'-5' DNA helicase activity"/>
    <property type="evidence" value="ECO:0007669"/>
    <property type="project" value="UniProtKB-EC"/>
</dbReference>
<dbReference type="PANTHER" id="PTHR11070:SF63">
    <property type="entry name" value="DNA HELICASE IV"/>
    <property type="match status" value="1"/>
</dbReference>
<reference evidence="8 9" key="1">
    <citation type="submission" date="2020-05" db="EMBL/GenBank/DDBJ databases">
        <authorList>
            <person name="Niu N."/>
        </authorList>
    </citation>
    <scope>NUCLEOTIDE SEQUENCE [LARGE SCALE GENOMIC DNA]</scope>
    <source>
        <strain evidence="8 9">LMG10982</strain>
    </source>
</reference>
<keyword evidence="9" id="KW-1185">Reference proteome</keyword>
<feature type="binding site" evidence="5">
    <location>
        <begin position="30"/>
        <end position="37"/>
    </location>
    <ligand>
        <name>ATP</name>
        <dbReference type="ChEBI" id="CHEBI:30616"/>
    </ligand>
</feature>
<dbReference type="SUPFAM" id="SSF52540">
    <property type="entry name" value="P-loop containing nucleoside triphosphate hydrolases"/>
    <property type="match status" value="1"/>
</dbReference>
<evidence type="ECO:0000256" key="6">
    <source>
        <dbReference type="SAM" id="MobiDB-lite"/>
    </source>
</evidence>
<evidence type="ECO:0000256" key="1">
    <source>
        <dbReference type="ARBA" id="ARBA00022741"/>
    </source>
</evidence>
<dbReference type="GO" id="GO:0003677">
    <property type="term" value="F:DNA binding"/>
    <property type="evidence" value="ECO:0007669"/>
    <property type="project" value="InterPro"/>
</dbReference>
<dbReference type="AlphaFoldDB" id="A0A7Y4P4Q8"/>
<feature type="region of interest" description="Disordered" evidence="6">
    <location>
        <begin position="814"/>
        <end position="842"/>
    </location>
</feature>
<dbReference type="EMBL" id="JABGBO010000010">
    <property type="protein sequence ID" value="NOL50322.1"/>
    <property type="molecule type" value="Genomic_DNA"/>
</dbReference>
<keyword evidence="1 5" id="KW-0547">Nucleotide-binding</keyword>
<feature type="region of interest" description="Disordered" evidence="6">
    <location>
        <begin position="251"/>
        <end position="288"/>
    </location>
</feature>
<dbReference type="Proteomes" id="UP000541421">
    <property type="component" value="Unassembled WGS sequence"/>
</dbReference>
<protein>
    <submittedName>
        <fullName evidence="8">UvrD-helicase domain-containing protein</fullName>
    </submittedName>
</protein>
<dbReference type="InterPro" id="IPR000212">
    <property type="entry name" value="DNA_helicase_UvrD/REP"/>
</dbReference>
<feature type="domain" description="UvrD-like helicase ATP-binding" evidence="7">
    <location>
        <begin position="9"/>
        <end position="569"/>
    </location>
</feature>
<dbReference type="GO" id="GO:0005829">
    <property type="term" value="C:cytosol"/>
    <property type="evidence" value="ECO:0007669"/>
    <property type="project" value="TreeGrafter"/>
</dbReference>
<feature type="compositionally biased region" description="Basic and acidic residues" evidence="6">
    <location>
        <begin position="274"/>
        <end position="288"/>
    </location>
</feature>
<evidence type="ECO:0000313" key="8">
    <source>
        <dbReference type="EMBL" id="NOL50322.1"/>
    </source>
</evidence>
<dbReference type="Pfam" id="PF00580">
    <property type="entry name" value="UvrD-helicase"/>
    <property type="match status" value="2"/>
</dbReference>
<name>A0A7Y4P4Q8_9BURK</name>
<keyword evidence="3 5" id="KW-0347">Helicase</keyword>
<evidence type="ECO:0000313" key="9">
    <source>
        <dbReference type="Proteomes" id="UP000541421"/>
    </source>
</evidence>
<dbReference type="GO" id="GO:0000725">
    <property type="term" value="P:recombinational repair"/>
    <property type="evidence" value="ECO:0007669"/>
    <property type="project" value="TreeGrafter"/>
</dbReference>
<organism evidence="8 9">
    <name type="scientific">Pelistega europaea</name>
    <dbReference type="NCBI Taxonomy" id="106147"/>
    <lineage>
        <taxon>Bacteria</taxon>
        <taxon>Pseudomonadati</taxon>
        <taxon>Pseudomonadota</taxon>
        <taxon>Betaproteobacteria</taxon>
        <taxon>Burkholderiales</taxon>
        <taxon>Alcaligenaceae</taxon>
        <taxon>Pelistega</taxon>
    </lineage>
</organism>
<evidence type="ECO:0000256" key="2">
    <source>
        <dbReference type="ARBA" id="ARBA00022801"/>
    </source>
</evidence>
<dbReference type="PANTHER" id="PTHR11070">
    <property type="entry name" value="UVRD / RECB / PCRA DNA HELICASE FAMILY MEMBER"/>
    <property type="match status" value="1"/>
</dbReference>
<evidence type="ECO:0000256" key="5">
    <source>
        <dbReference type="PROSITE-ProRule" id="PRU00560"/>
    </source>
</evidence>
<gene>
    <name evidence="8" type="ORF">HKX40_09295</name>
</gene>
<feature type="compositionally biased region" description="Polar residues" evidence="6">
    <location>
        <begin position="816"/>
        <end position="842"/>
    </location>
</feature>
<keyword evidence="2 5" id="KW-0378">Hydrolase</keyword>
<dbReference type="RefSeq" id="WP_171589301.1">
    <property type="nucleotide sequence ID" value="NZ_JABGBO010000010.1"/>
</dbReference>
<dbReference type="PROSITE" id="PS51198">
    <property type="entry name" value="UVRD_HELICASE_ATP_BIND"/>
    <property type="match status" value="1"/>
</dbReference>
<dbReference type="GO" id="GO:0005524">
    <property type="term" value="F:ATP binding"/>
    <property type="evidence" value="ECO:0007669"/>
    <property type="project" value="UniProtKB-UniRule"/>
</dbReference>
<dbReference type="Gene3D" id="3.40.50.300">
    <property type="entry name" value="P-loop containing nucleotide triphosphate hydrolases"/>
    <property type="match status" value="3"/>
</dbReference>
<evidence type="ECO:0000256" key="4">
    <source>
        <dbReference type="ARBA" id="ARBA00022840"/>
    </source>
</evidence>